<sequence length="73" mass="8655">MEVIRMNDLKIENNSLLTPEQAAQYLQVKLSTIYNWSMRKILPTCKLGRLNRYRKIDLDNFINKNIAEVQEVD</sequence>
<accession>A0A1V4AU06</accession>
<dbReference type="Proteomes" id="UP000189681">
    <property type="component" value="Unassembled WGS sequence"/>
</dbReference>
<dbReference type="InterPro" id="IPR041657">
    <property type="entry name" value="HTH_17"/>
</dbReference>
<evidence type="ECO:0000313" key="2">
    <source>
        <dbReference type="EMBL" id="OOP56511.1"/>
    </source>
</evidence>
<dbReference type="NCBIfam" id="TIGR01764">
    <property type="entry name" value="excise"/>
    <property type="match status" value="1"/>
</dbReference>
<dbReference type="STRING" id="1004156.AYP45_08695"/>
<comment type="caution">
    <text evidence="2">The sequence shown here is derived from an EMBL/GenBank/DDBJ whole genome shotgun (WGS) entry which is preliminary data.</text>
</comment>
<dbReference type="AlphaFoldDB" id="A0A1V4AU06"/>
<dbReference type="SUPFAM" id="SSF46955">
    <property type="entry name" value="Putative DNA-binding domain"/>
    <property type="match status" value="1"/>
</dbReference>
<gene>
    <name evidence="2" type="ORF">AYP45_08695</name>
</gene>
<dbReference type="InterPro" id="IPR010093">
    <property type="entry name" value="SinI_DNA-bd"/>
</dbReference>
<dbReference type="Pfam" id="PF12728">
    <property type="entry name" value="HTH_17"/>
    <property type="match status" value="1"/>
</dbReference>
<dbReference type="GO" id="GO:0003677">
    <property type="term" value="F:DNA binding"/>
    <property type="evidence" value="ECO:0007669"/>
    <property type="project" value="InterPro"/>
</dbReference>
<name>A0A1V4AU06_9BACT</name>
<protein>
    <recommendedName>
        <fullName evidence="1">Helix-turn-helix domain-containing protein</fullName>
    </recommendedName>
</protein>
<reference evidence="2 3" key="1">
    <citation type="journal article" date="2017" name="Water Res.">
        <title>Discovery and metagenomic analysis of an anammox bacterial enrichment related to Candidatus "Brocadia caroliniensis" in a full-scale glycerol-fed nitritation-denitritation separate centrate treatment process.</title>
        <authorList>
            <person name="Park H."/>
            <person name="Brotto A.C."/>
            <person name="van Loosdrecht M.C."/>
            <person name="Chandran K."/>
        </authorList>
    </citation>
    <scope>NUCLEOTIDE SEQUENCE [LARGE SCALE GENOMIC DNA]</scope>
    <source>
        <strain evidence="2">26THWARD</strain>
    </source>
</reference>
<dbReference type="EMBL" id="AYTS01000077">
    <property type="protein sequence ID" value="OOP56511.1"/>
    <property type="molecule type" value="Genomic_DNA"/>
</dbReference>
<dbReference type="InterPro" id="IPR009061">
    <property type="entry name" value="DNA-bd_dom_put_sf"/>
</dbReference>
<evidence type="ECO:0000259" key="1">
    <source>
        <dbReference type="Pfam" id="PF12728"/>
    </source>
</evidence>
<evidence type="ECO:0000313" key="3">
    <source>
        <dbReference type="Proteomes" id="UP000189681"/>
    </source>
</evidence>
<organism evidence="2 3">
    <name type="scientific">Candidatus Brocadia carolinensis</name>
    <dbReference type="NCBI Taxonomy" id="1004156"/>
    <lineage>
        <taxon>Bacteria</taxon>
        <taxon>Pseudomonadati</taxon>
        <taxon>Planctomycetota</taxon>
        <taxon>Candidatus Brocadiia</taxon>
        <taxon>Candidatus Brocadiales</taxon>
        <taxon>Candidatus Brocadiaceae</taxon>
        <taxon>Candidatus Brocadia</taxon>
    </lineage>
</organism>
<feature type="domain" description="Helix-turn-helix" evidence="1">
    <location>
        <begin position="16"/>
        <end position="65"/>
    </location>
</feature>
<proteinExistence type="predicted"/>